<evidence type="ECO:0000256" key="2">
    <source>
        <dbReference type="PROSITE-ProRule" id="PRU00023"/>
    </source>
</evidence>
<evidence type="ECO:0000259" key="4">
    <source>
        <dbReference type="Pfam" id="PF24883"/>
    </source>
</evidence>
<feature type="repeat" description="ANK" evidence="2">
    <location>
        <begin position="961"/>
        <end position="982"/>
    </location>
</feature>
<evidence type="ECO:0000313" key="5">
    <source>
        <dbReference type="EMBL" id="KAK7747569.1"/>
    </source>
</evidence>
<dbReference type="Pfam" id="PF24883">
    <property type="entry name" value="NPHP3_N"/>
    <property type="match status" value="1"/>
</dbReference>
<comment type="caution">
    <text evidence="5">The sequence shown here is derived from an EMBL/GenBank/DDBJ whole genome shotgun (WGS) entry which is preliminary data.</text>
</comment>
<dbReference type="InterPro" id="IPR029058">
    <property type="entry name" value="AB_hydrolase_fold"/>
</dbReference>
<keyword evidence="1" id="KW-0677">Repeat</keyword>
<feature type="compositionally biased region" description="Low complexity" evidence="3">
    <location>
        <begin position="30"/>
        <end position="44"/>
    </location>
</feature>
<feature type="region of interest" description="Disordered" evidence="3">
    <location>
        <begin position="1"/>
        <end position="47"/>
    </location>
</feature>
<dbReference type="InterPro" id="IPR036770">
    <property type="entry name" value="Ankyrin_rpt-contain_sf"/>
</dbReference>
<dbReference type="Gene3D" id="3.40.50.300">
    <property type="entry name" value="P-loop containing nucleotide triphosphate hydrolases"/>
    <property type="match status" value="1"/>
</dbReference>
<feature type="domain" description="Nephrocystin 3-like N-terminal" evidence="4">
    <location>
        <begin position="349"/>
        <end position="527"/>
    </location>
</feature>
<name>A0AAN9UPB6_9PEZI</name>
<feature type="repeat" description="ANK" evidence="2">
    <location>
        <begin position="1063"/>
        <end position="1087"/>
    </location>
</feature>
<dbReference type="PROSITE" id="PS50297">
    <property type="entry name" value="ANK_REP_REGION"/>
    <property type="match status" value="5"/>
</dbReference>
<dbReference type="Gene3D" id="3.40.50.1820">
    <property type="entry name" value="alpha/beta hydrolase"/>
    <property type="match status" value="1"/>
</dbReference>
<protein>
    <recommendedName>
        <fullName evidence="4">Nephrocystin 3-like N-terminal domain-containing protein</fullName>
    </recommendedName>
</protein>
<dbReference type="Pfam" id="PF00023">
    <property type="entry name" value="Ank"/>
    <property type="match status" value="1"/>
</dbReference>
<dbReference type="Gene3D" id="1.25.40.20">
    <property type="entry name" value="Ankyrin repeat-containing domain"/>
    <property type="match status" value="2"/>
</dbReference>
<organism evidence="5 6">
    <name type="scientific">Diatrype stigma</name>
    <dbReference type="NCBI Taxonomy" id="117547"/>
    <lineage>
        <taxon>Eukaryota</taxon>
        <taxon>Fungi</taxon>
        <taxon>Dikarya</taxon>
        <taxon>Ascomycota</taxon>
        <taxon>Pezizomycotina</taxon>
        <taxon>Sordariomycetes</taxon>
        <taxon>Xylariomycetidae</taxon>
        <taxon>Xylariales</taxon>
        <taxon>Diatrypaceae</taxon>
        <taxon>Diatrype</taxon>
    </lineage>
</organism>
<dbReference type="AlphaFoldDB" id="A0AAN9UPB6"/>
<feature type="compositionally biased region" description="Basic and acidic residues" evidence="3">
    <location>
        <begin position="1"/>
        <end position="21"/>
    </location>
</feature>
<dbReference type="SUPFAM" id="SSF53474">
    <property type="entry name" value="alpha/beta-Hydrolases"/>
    <property type="match status" value="1"/>
</dbReference>
<dbReference type="InterPro" id="IPR027417">
    <property type="entry name" value="P-loop_NTPase"/>
</dbReference>
<dbReference type="PROSITE" id="PS50088">
    <property type="entry name" value="ANK_REPEAT"/>
    <property type="match status" value="5"/>
</dbReference>
<feature type="repeat" description="ANK" evidence="2">
    <location>
        <begin position="893"/>
        <end position="914"/>
    </location>
</feature>
<dbReference type="SUPFAM" id="SSF48403">
    <property type="entry name" value="Ankyrin repeat"/>
    <property type="match status" value="1"/>
</dbReference>
<feature type="repeat" description="ANK" evidence="2">
    <location>
        <begin position="859"/>
        <end position="880"/>
    </location>
</feature>
<dbReference type="SMART" id="SM00248">
    <property type="entry name" value="ANK"/>
    <property type="match status" value="7"/>
</dbReference>
<gene>
    <name evidence="5" type="ORF">SLS62_009068</name>
</gene>
<dbReference type="EMBL" id="JAKJXP020000091">
    <property type="protein sequence ID" value="KAK7747569.1"/>
    <property type="molecule type" value="Genomic_DNA"/>
</dbReference>
<feature type="repeat" description="ANK" evidence="2">
    <location>
        <begin position="1029"/>
        <end position="1050"/>
    </location>
</feature>
<reference evidence="5 6" key="1">
    <citation type="submission" date="2024-02" db="EMBL/GenBank/DDBJ databases">
        <title>De novo assembly and annotation of 12 fungi associated with fruit tree decline syndrome in Ontario, Canada.</title>
        <authorList>
            <person name="Sulman M."/>
            <person name="Ellouze W."/>
            <person name="Ilyukhin E."/>
        </authorList>
    </citation>
    <scope>NUCLEOTIDE SEQUENCE [LARGE SCALE GENOMIC DNA]</scope>
    <source>
        <strain evidence="5 6">M11/M66-122</strain>
    </source>
</reference>
<dbReference type="Proteomes" id="UP001320420">
    <property type="component" value="Unassembled WGS sequence"/>
</dbReference>
<proteinExistence type="predicted"/>
<sequence length="1093" mass="122357">MHFPWQEKRRNPRDSAQRVDSSKAPSTSTDPESFDSSPNPSFPDGVKVLHDCPDADVDICFVHGLTGDRESTWTARGQSKPWPQTLLPPKLPNARILTYGYDAYVIKAGVVGDNGLSDHAMNLLHDLSMDRSTCNASSRPLIFIAHSLGGLVCKRAILHSQANRDHHLRGIFDCTKGIIFMGTPHRGSWAADSLKMPLSVLALGKSTNKKLVQVLRGHNNQLLESLQQDFLKMTQELQRNGRALEIACFFEELPLPVIGKIVSKESATFEGHNPFTIHADHRGMVRFASEHENGFKRLLGELTRWHSQISKEDSHTIALSVEDCQSCLKSLAFPAIYDRSHDIGRAVAGTCDWLLRHEKYNTWAAYNSGLLWIKGKPGSGKSTLLKHALINQRTASSAIDNDLILSFFFHDRGDELQKTPLGFFRSLIHQVLRQAPDTLTDLVDTFDRRCREIGDPGEKWKWHQEELRGFLESSLPKVLAVRPVWLYVDALDECGEDNAVNLFDWFISLLQTSSSVNLLFRICVTCRHYPILVVDRNCDVFEICPEQENEQSISIYVGDQFSRSRKLAESPIASWITNSASGVFLWAFLVVQQALKLDKGGVPPKEIERRIFSNPKELNELYHKLVEDMSEKHASLRLIQWICFATQTLTLDELRWAMAVEPDCPYQSLRECQWSGDYIQGDARIERRVQTLSCGLVEVIKFPCGLEDVAETPEMSHIDGNPTWDVNSRQATDLYPRTIRVAQFIHQSVKDFFVDRGLSALDDSPNLTRTAVQTAHFQLSKTCVHYIMMDELGQLEDGNRNLYSPLFALLQYAISSLVTHIKQGDASAPQQDIMALLDWPSNAFMRSETASNIDLKDYLGQTPLSIAAENGSKDIAELLLATNQVDPNTKDNEGWTPLLWAAKNGYKDVIELLLATDQVDADTKDNKGRTLLSWAAANNYKDVVQLLLAKGQVDPNTKDNKGQTPLLRAAKNGHKGVIELLLATDQVDADTKDNKGRTPLLRAAKNGYKGVIELLLATDQVDADTKDNKGRTPLLRAVKNGHKDVIELLLATDQVDADTKDNKGQTPLSWAAENDDKDVVQLLLAKGQVDTMS</sequence>
<keyword evidence="6" id="KW-1185">Reference proteome</keyword>
<evidence type="ECO:0000256" key="1">
    <source>
        <dbReference type="ARBA" id="ARBA00022737"/>
    </source>
</evidence>
<evidence type="ECO:0000313" key="6">
    <source>
        <dbReference type="Proteomes" id="UP001320420"/>
    </source>
</evidence>
<dbReference type="InterPro" id="IPR002110">
    <property type="entry name" value="Ankyrin_rpt"/>
</dbReference>
<dbReference type="PANTHER" id="PTHR10039">
    <property type="entry name" value="AMELOGENIN"/>
    <property type="match status" value="1"/>
</dbReference>
<dbReference type="Pfam" id="PF12796">
    <property type="entry name" value="Ank_2"/>
    <property type="match status" value="2"/>
</dbReference>
<evidence type="ECO:0000256" key="3">
    <source>
        <dbReference type="SAM" id="MobiDB-lite"/>
    </source>
</evidence>
<dbReference type="PANTHER" id="PTHR10039:SF5">
    <property type="entry name" value="NACHT DOMAIN-CONTAINING PROTEIN"/>
    <property type="match status" value="1"/>
</dbReference>
<accession>A0AAN9UPB6</accession>
<keyword evidence="2" id="KW-0040">ANK repeat</keyword>
<dbReference type="InterPro" id="IPR056884">
    <property type="entry name" value="NPHP3-like_N"/>
</dbReference>